<keyword evidence="11" id="KW-1185">Reference proteome</keyword>
<dbReference type="AlphaFoldDB" id="A0A7W9W7Q6"/>
<dbReference type="PANTHER" id="PTHR30562:SF1">
    <property type="entry name" value="UVRABC SYSTEM PROTEIN C"/>
    <property type="match status" value="1"/>
</dbReference>
<evidence type="ECO:0000259" key="7">
    <source>
        <dbReference type="PROSITE" id="PS50151"/>
    </source>
</evidence>
<name>A0A7W9W7Q6_ARMRO</name>
<dbReference type="GO" id="GO:0003677">
    <property type="term" value="F:DNA binding"/>
    <property type="evidence" value="ECO:0007669"/>
    <property type="project" value="UniProtKB-UniRule"/>
</dbReference>
<dbReference type="CDD" id="cd10434">
    <property type="entry name" value="GIY-YIG_UvrC_Cho"/>
    <property type="match status" value="1"/>
</dbReference>
<gene>
    <name evidence="6" type="primary">uvrC</name>
    <name evidence="10" type="ORF">HNQ39_003743</name>
</gene>
<comment type="caution">
    <text evidence="10">The sequence shown here is derived from an EMBL/GenBank/DDBJ whole genome shotgun (WGS) entry which is preliminary data.</text>
</comment>
<dbReference type="InterPro" id="IPR010994">
    <property type="entry name" value="RuvA_2-like"/>
</dbReference>
<dbReference type="GO" id="GO:0005737">
    <property type="term" value="C:cytoplasm"/>
    <property type="evidence" value="ECO:0007669"/>
    <property type="project" value="UniProtKB-SubCell"/>
</dbReference>
<dbReference type="Pfam" id="PF02151">
    <property type="entry name" value="UVR"/>
    <property type="match status" value="1"/>
</dbReference>
<dbReference type="Gene3D" id="4.10.860.10">
    <property type="entry name" value="UVR domain"/>
    <property type="match status" value="1"/>
</dbReference>
<organism evidence="10 11">
    <name type="scientific">Armatimonas rosea</name>
    <dbReference type="NCBI Taxonomy" id="685828"/>
    <lineage>
        <taxon>Bacteria</taxon>
        <taxon>Bacillati</taxon>
        <taxon>Armatimonadota</taxon>
        <taxon>Armatimonadia</taxon>
        <taxon>Armatimonadales</taxon>
        <taxon>Armatimonadaceae</taxon>
        <taxon>Armatimonas</taxon>
    </lineage>
</organism>
<dbReference type="NCBIfam" id="NF001824">
    <property type="entry name" value="PRK00558.1-5"/>
    <property type="match status" value="1"/>
</dbReference>
<dbReference type="Gene3D" id="3.40.1440.10">
    <property type="entry name" value="GIY-YIG endonuclease"/>
    <property type="match status" value="1"/>
</dbReference>
<reference evidence="10 11" key="1">
    <citation type="submission" date="2020-08" db="EMBL/GenBank/DDBJ databases">
        <title>Genomic Encyclopedia of Type Strains, Phase IV (KMG-IV): sequencing the most valuable type-strain genomes for metagenomic binning, comparative biology and taxonomic classification.</title>
        <authorList>
            <person name="Goeker M."/>
        </authorList>
    </citation>
    <scope>NUCLEOTIDE SEQUENCE [LARGE SCALE GENOMIC DNA]</scope>
    <source>
        <strain evidence="10 11">DSM 23562</strain>
    </source>
</reference>
<dbReference type="EMBL" id="JACHGW010000003">
    <property type="protein sequence ID" value="MBB6051933.1"/>
    <property type="molecule type" value="Genomic_DNA"/>
</dbReference>
<dbReference type="InterPro" id="IPR036876">
    <property type="entry name" value="UVR_dom_sf"/>
</dbReference>
<feature type="domain" description="GIY-YIG" evidence="8">
    <location>
        <begin position="18"/>
        <end position="97"/>
    </location>
</feature>
<dbReference type="PROSITE" id="PS50164">
    <property type="entry name" value="GIY_YIG"/>
    <property type="match status" value="1"/>
</dbReference>
<comment type="similarity">
    <text evidence="6">Belongs to the UvrC family.</text>
</comment>
<evidence type="ECO:0000256" key="4">
    <source>
        <dbReference type="ARBA" id="ARBA00022881"/>
    </source>
</evidence>
<comment type="subcellular location">
    <subcellularLocation>
        <location evidence="6">Cytoplasm</location>
    </subcellularLocation>
</comment>
<protein>
    <recommendedName>
        <fullName evidence="6">UvrABC system protein C</fullName>
        <shortName evidence="6">Protein UvrC</shortName>
    </recommendedName>
    <alternativeName>
        <fullName evidence="6">Excinuclease ABC subunit C</fullName>
    </alternativeName>
</protein>
<dbReference type="GO" id="GO:0009380">
    <property type="term" value="C:excinuclease repair complex"/>
    <property type="evidence" value="ECO:0007669"/>
    <property type="project" value="InterPro"/>
</dbReference>
<evidence type="ECO:0000259" key="8">
    <source>
        <dbReference type="PROSITE" id="PS50164"/>
    </source>
</evidence>
<evidence type="ECO:0000256" key="5">
    <source>
        <dbReference type="ARBA" id="ARBA00023204"/>
    </source>
</evidence>
<keyword evidence="5 6" id="KW-0234">DNA repair</keyword>
<proteinExistence type="inferred from homology"/>
<evidence type="ECO:0000256" key="1">
    <source>
        <dbReference type="ARBA" id="ARBA00022490"/>
    </source>
</evidence>
<dbReference type="Pfam" id="PF22920">
    <property type="entry name" value="UvrC_RNaseH"/>
    <property type="match status" value="1"/>
</dbReference>
<feature type="domain" description="UVR" evidence="7">
    <location>
        <begin position="210"/>
        <end position="245"/>
    </location>
</feature>
<dbReference type="InterPro" id="IPR000305">
    <property type="entry name" value="GIY-YIG_endonuc"/>
</dbReference>
<evidence type="ECO:0000256" key="3">
    <source>
        <dbReference type="ARBA" id="ARBA00022769"/>
    </source>
</evidence>
<dbReference type="Gene3D" id="1.10.150.20">
    <property type="entry name" value="5' to 3' exonuclease, C-terminal subdomain"/>
    <property type="match status" value="1"/>
</dbReference>
<evidence type="ECO:0000259" key="9">
    <source>
        <dbReference type="PROSITE" id="PS50165"/>
    </source>
</evidence>
<dbReference type="RefSeq" id="WP_221290111.1">
    <property type="nucleotide sequence ID" value="NZ_JACHGW010000003.1"/>
</dbReference>
<dbReference type="SUPFAM" id="SSF47781">
    <property type="entry name" value="RuvA domain 2-like"/>
    <property type="match status" value="1"/>
</dbReference>
<keyword evidence="1 6" id="KW-0963">Cytoplasm</keyword>
<feature type="domain" description="UvrC family homology region profile" evidence="9">
    <location>
        <begin position="261"/>
        <end position="494"/>
    </location>
</feature>
<dbReference type="SUPFAM" id="SSF82771">
    <property type="entry name" value="GIY-YIG endonuclease"/>
    <property type="match status" value="1"/>
</dbReference>
<dbReference type="HAMAP" id="MF_00203">
    <property type="entry name" value="UvrC"/>
    <property type="match status" value="1"/>
</dbReference>
<evidence type="ECO:0000256" key="2">
    <source>
        <dbReference type="ARBA" id="ARBA00022763"/>
    </source>
</evidence>
<keyword evidence="3 6" id="KW-0228">DNA excision</keyword>
<dbReference type="InterPro" id="IPR038476">
    <property type="entry name" value="UvrC_RNase_H_dom_sf"/>
</dbReference>
<dbReference type="GO" id="GO:0009432">
    <property type="term" value="P:SOS response"/>
    <property type="evidence" value="ECO:0007669"/>
    <property type="project" value="UniProtKB-UniRule"/>
</dbReference>
<dbReference type="Gene3D" id="3.30.420.340">
    <property type="entry name" value="UvrC, RNAse H endonuclease domain"/>
    <property type="match status" value="1"/>
</dbReference>
<dbReference type="PANTHER" id="PTHR30562">
    <property type="entry name" value="UVRC/OXIDOREDUCTASE"/>
    <property type="match status" value="1"/>
</dbReference>
<keyword evidence="4 6" id="KW-0267">Excision nuclease</keyword>
<dbReference type="SUPFAM" id="SSF46600">
    <property type="entry name" value="C-terminal UvrC-binding domain of UvrB"/>
    <property type="match status" value="1"/>
</dbReference>
<evidence type="ECO:0000313" key="11">
    <source>
        <dbReference type="Proteomes" id="UP000520814"/>
    </source>
</evidence>
<dbReference type="InterPro" id="IPR004791">
    <property type="entry name" value="UvrC"/>
</dbReference>
<keyword evidence="6" id="KW-0742">SOS response</keyword>
<dbReference type="InterPro" id="IPR001943">
    <property type="entry name" value="UVR_dom"/>
</dbReference>
<dbReference type="Pfam" id="PF01541">
    <property type="entry name" value="GIY-YIG"/>
    <property type="match status" value="1"/>
</dbReference>
<dbReference type="InterPro" id="IPR047296">
    <property type="entry name" value="GIY-YIG_UvrC_Cho"/>
</dbReference>
<dbReference type="PROSITE" id="PS50165">
    <property type="entry name" value="UVRC"/>
    <property type="match status" value="1"/>
</dbReference>
<evidence type="ECO:0000256" key="6">
    <source>
        <dbReference type="HAMAP-Rule" id="MF_00203"/>
    </source>
</evidence>
<dbReference type="Pfam" id="PF08459">
    <property type="entry name" value="UvrC_RNaseH_dom"/>
    <property type="match status" value="1"/>
</dbReference>
<dbReference type="GO" id="GO:0009381">
    <property type="term" value="F:excinuclease ABC activity"/>
    <property type="evidence" value="ECO:0007669"/>
    <property type="project" value="UniProtKB-UniRule"/>
</dbReference>
<keyword evidence="2 6" id="KW-0227">DNA damage</keyword>
<dbReference type="Pfam" id="PF14520">
    <property type="entry name" value="HHH_5"/>
    <property type="match status" value="1"/>
</dbReference>
<comment type="function">
    <text evidence="6">The UvrABC repair system catalyzes the recognition and processing of DNA lesions. UvrC both incises the 5' and 3' sides of the lesion. The N-terminal half is responsible for the 3' incision and the C-terminal half is responsible for the 5' incision.</text>
</comment>
<dbReference type="SMART" id="SM00465">
    <property type="entry name" value="GIYc"/>
    <property type="match status" value="1"/>
</dbReference>
<dbReference type="FunFam" id="3.40.1440.10:FF:000001">
    <property type="entry name" value="UvrABC system protein C"/>
    <property type="match status" value="1"/>
</dbReference>
<dbReference type="InterPro" id="IPR001162">
    <property type="entry name" value="UvrC_RNase_H_dom"/>
</dbReference>
<dbReference type="PROSITE" id="PS50151">
    <property type="entry name" value="UVR"/>
    <property type="match status" value="1"/>
</dbReference>
<dbReference type="GO" id="GO:0006289">
    <property type="term" value="P:nucleotide-excision repair"/>
    <property type="evidence" value="ECO:0007669"/>
    <property type="project" value="UniProtKB-UniRule"/>
</dbReference>
<dbReference type="NCBIfam" id="TIGR00194">
    <property type="entry name" value="uvrC"/>
    <property type="match status" value="1"/>
</dbReference>
<accession>A0A7W9W7Q6</accession>
<sequence length="615" mass="69185">MSSPAPLTLEEKLKNLPTNPGCYLYKDKEGQIIYVGKAINLRNRVRSYFQKSANHTPKTRKLVANIVDMDWVLTDTELEALILECNLIKKHQPKYNVRLRDDKQYPYLMLTTSEPFPRVLITRRVKQGDGNKYFGPYTNGAAVRDSVDLIYRVFPLVTCKKEWTNKVEQKPCLYHHMGRCPEAPCAGLADKERYAQTVKDTEVFLQGRQDSLAKNLQAKMETAAENLEFERAAKLRDQLVAINTIVERQKVVSTTTGDQDVMAVVADETGAAVQMFFIRGGKLIGQEHFLLDGAEDGVGEATAEFLKRYYQDASFVPGEILLPTHVEETEIIESWLRQKRGAKVTLSVPERGEKKRLMELASANAEQALTQLRAVAAAEQSRIDGALLELATALGMPENSLHRIEAYDNSNVQGRHAVGGMVVFERGKPKKSEYRRFKIESLPDNTPNDFAMMFEVLTRRFAQMAEGNPKFTQQPSLIVVDGGKGQLSAAQDAMKQFGYDFPMIGLAKQYEQVFLPGAHEPIEFPRNAPALFLLQRVRDEVHRWAITYHRNVRGRAANMSILDEIPGIGPLRRKNLLKFFGSVAKMKKASAVELAKAPGMNAKLAQEVFDYLKGA</sequence>
<comment type="subunit">
    <text evidence="6">Interacts with UvrB in an incision complex.</text>
</comment>
<dbReference type="Proteomes" id="UP000520814">
    <property type="component" value="Unassembled WGS sequence"/>
</dbReference>
<dbReference type="InterPro" id="IPR050066">
    <property type="entry name" value="UvrABC_protein_C"/>
</dbReference>
<dbReference type="InterPro" id="IPR035901">
    <property type="entry name" value="GIY-YIG_endonuc_sf"/>
</dbReference>
<evidence type="ECO:0000313" key="10">
    <source>
        <dbReference type="EMBL" id="MBB6051933.1"/>
    </source>
</evidence>